<sequence length="99" mass="10526">MSLKVKEWENGEEFVFDGFKKIPLLGALYAVPRTVTYGLAGNRSQSIYSAKGFVDNLKETAGLGASVLIAPIFLAADVGGQVANKVVSSGRCIVSKKEC</sequence>
<protein>
    <submittedName>
        <fullName evidence="1">Uncharacterized protein</fullName>
    </submittedName>
</protein>
<evidence type="ECO:0000313" key="1">
    <source>
        <dbReference type="EMBL" id="CAL8087101.1"/>
    </source>
</evidence>
<dbReference type="EMBL" id="CAXLJM020000020">
    <property type="protein sequence ID" value="CAL8087101.1"/>
    <property type="molecule type" value="Genomic_DNA"/>
</dbReference>
<proteinExistence type="predicted"/>
<keyword evidence="2" id="KW-1185">Reference proteome</keyword>
<evidence type="ECO:0000313" key="2">
    <source>
        <dbReference type="Proteomes" id="UP001642540"/>
    </source>
</evidence>
<reference evidence="1 2" key="1">
    <citation type="submission" date="2024-08" db="EMBL/GenBank/DDBJ databases">
        <authorList>
            <person name="Cucini C."/>
            <person name="Frati F."/>
        </authorList>
    </citation>
    <scope>NUCLEOTIDE SEQUENCE [LARGE SCALE GENOMIC DNA]</scope>
</reference>
<accession>A0ABP1Q325</accession>
<comment type="caution">
    <text evidence="1">The sequence shown here is derived from an EMBL/GenBank/DDBJ whole genome shotgun (WGS) entry which is preliminary data.</text>
</comment>
<gene>
    <name evidence="1" type="ORF">ODALV1_LOCUS6635</name>
</gene>
<dbReference type="Proteomes" id="UP001642540">
    <property type="component" value="Unassembled WGS sequence"/>
</dbReference>
<name>A0ABP1Q325_9HEXA</name>
<organism evidence="1 2">
    <name type="scientific">Orchesella dallaii</name>
    <dbReference type="NCBI Taxonomy" id="48710"/>
    <lineage>
        <taxon>Eukaryota</taxon>
        <taxon>Metazoa</taxon>
        <taxon>Ecdysozoa</taxon>
        <taxon>Arthropoda</taxon>
        <taxon>Hexapoda</taxon>
        <taxon>Collembola</taxon>
        <taxon>Entomobryomorpha</taxon>
        <taxon>Entomobryoidea</taxon>
        <taxon>Orchesellidae</taxon>
        <taxon>Orchesellinae</taxon>
        <taxon>Orchesella</taxon>
    </lineage>
</organism>